<keyword evidence="1" id="KW-1133">Transmembrane helix</keyword>
<comment type="caution">
    <text evidence="2">The sequence shown here is derived from an EMBL/GenBank/DDBJ whole genome shotgun (WGS) entry which is preliminary data.</text>
</comment>
<accession>A0ABT5SL53</accession>
<sequence length="50" mass="5001">MVTNKFAGIAPASVAPFILAPLVGASMGLALLLVFYPAAARTAGEVVVLT</sequence>
<evidence type="ECO:0000256" key="1">
    <source>
        <dbReference type="SAM" id="Phobius"/>
    </source>
</evidence>
<dbReference type="EMBL" id="JAQZCI010000006">
    <property type="protein sequence ID" value="MDD7963570.1"/>
    <property type="molecule type" value="Genomic_DNA"/>
</dbReference>
<dbReference type="RefSeq" id="WP_274222212.1">
    <property type="nucleotide sequence ID" value="NZ_JAQZCG020000020.1"/>
</dbReference>
<keyword evidence="1" id="KW-0812">Transmembrane</keyword>
<dbReference type="Proteomes" id="UP001218170">
    <property type="component" value="Unassembled WGS sequence"/>
</dbReference>
<organism evidence="2 3">
    <name type="scientific">Microbacterium thalli</name>
    <dbReference type="NCBI Taxonomy" id="3027921"/>
    <lineage>
        <taxon>Bacteria</taxon>
        <taxon>Bacillati</taxon>
        <taxon>Actinomycetota</taxon>
        <taxon>Actinomycetes</taxon>
        <taxon>Micrococcales</taxon>
        <taxon>Microbacteriaceae</taxon>
        <taxon>Microbacterium</taxon>
    </lineage>
</organism>
<protein>
    <submittedName>
        <fullName evidence="2">Uncharacterized protein</fullName>
    </submittedName>
</protein>
<gene>
    <name evidence="2" type="ORF">PUW80_14540</name>
</gene>
<keyword evidence="3" id="KW-1185">Reference proteome</keyword>
<proteinExistence type="predicted"/>
<evidence type="ECO:0000313" key="2">
    <source>
        <dbReference type="EMBL" id="MDD7963570.1"/>
    </source>
</evidence>
<name>A0ABT5SL53_9MICO</name>
<reference evidence="2 3" key="1">
    <citation type="submission" date="2023-02" db="EMBL/GenBank/DDBJ databases">
        <title>Study of novel species of the Microbacterium genus.</title>
        <authorList>
            <person name="Arroyo-Herrera I."/>
            <person name="Roman-Ponce B."/>
            <person name="Vasquez-Murrieta M.S."/>
        </authorList>
    </citation>
    <scope>NUCLEOTIDE SEQUENCE [LARGE SCALE GENOMIC DNA]</scope>
    <source>
        <strain evidence="2 3">NE1TT3</strain>
    </source>
</reference>
<keyword evidence="1" id="KW-0472">Membrane</keyword>
<evidence type="ECO:0000313" key="3">
    <source>
        <dbReference type="Proteomes" id="UP001218170"/>
    </source>
</evidence>
<feature type="transmembrane region" description="Helical" evidence="1">
    <location>
        <begin position="12"/>
        <end position="36"/>
    </location>
</feature>